<name>A0AA88EJ35_FICCA</name>
<dbReference type="AlphaFoldDB" id="A0AA88EJ35"/>
<accession>A0AA88EJ35</accession>
<proteinExistence type="predicted"/>
<comment type="caution">
    <text evidence="1">The sequence shown here is derived from an EMBL/GenBank/DDBJ whole genome shotgun (WGS) entry which is preliminary data.</text>
</comment>
<keyword evidence="2" id="KW-1185">Reference proteome</keyword>
<protein>
    <submittedName>
        <fullName evidence="1">Uncharacterized protein</fullName>
    </submittedName>
</protein>
<dbReference type="EMBL" id="BTGU01021427">
    <property type="protein sequence ID" value="GMN75503.1"/>
    <property type="molecule type" value="Genomic_DNA"/>
</dbReference>
<sequence>MVSELLMRGLGQGRNRGLAGLADGDGYENRNDRVCDIAWAHDGELGGTLEDNGGFHCRLGFIMSVGLESVGYEIVVGTAMVAVGRLVARIGIGRGEIWFNLTPEFLHLVNSKPQILLLTRSYGWHYSGNPSNKTRNCGEKIVKDFGTGSQRTYE</sequence>
<reference evidence="1" key="1">
    <citation type="submission" date="2023-07" db="EMBL/GenBank/DDBJ databases">
        <title>draft genome sequence of fig (Ficus carica).</title>
        <authorList>
            <person name="Takahashi T."/>
            <person name="Nishimura K."/>
        </authorList>
    </citation>
    <scope>NUCLEOTIDE SEQUENCE</scope>
</reference>
<organism evidence="1 2">
    <name type="scientific">Ficus carica</name>
    <name type="common">Common fig</name>
    <dbReference type="NCBI Taxonomy" id="3494"/>
    <lineage>
        <taxon>Eukaryota</taxon>
        <taxon>Viridiplantae</taxon>
        <taxon>Streptophyta</taxon>
        <taxon>Embryophyta</taxon>
        <taxon>Tracheophyta</taxon>
        <taxon>Spermatophyta</taxon>
        <taxon>Magnoliopsida</taxon>
        <taxon>eudicotyledons</taxon>
        <taxon>Gunneridae</taxon>
        <taxon>Pentapetalae</taxon>
        <taxon>rosids</taxon>
        <taxon>fabids</taxon>
        <taxon>Rosales</taxon>
        <taxon>Moraceae</taxon>
        <taxon>Ficeae</taxon>
        <taxon>Ficus</taxon>
    </lineage>
</organism>
<feature type="non-terminal residue" evidence="1">
    <location>
        <position position="1"/>
    </location>
</feature>
<evidence type="ECO:0000313" key="1">
    <source>
        <dbReference type="EMBL" id="GMN75503.1"/>
    </source>
</evidence>
<gene>
    <name evidence="1" type="ORF">TIFTF001_056618</name>
</gene>
<evidence type="ECO:0000313" key="2">
    <source>
        <dbReference type="Proteomes" id="UP001187192"/>
    </source>
</evidence>
<dbReference type="Proteomes" id="UP001187192">
    <property type="component" value="Unassembled WGS sequence"/>
</dbReference>